<evidence type="ECO:0000313" key="2">
    <source>
        <dbReference type="EMBL" id="MFA9195474.1"/>
    </source>
</evidence>
<accession>A0ABV4TMW8</accession>
<evidence type="ECO:0000313" key="3">
    <source>
        <dbReference type="Proteomes" id="UP001574170"/>
    </source>
</evidence>
<dbReference type="RefSeq" id="WP_373392702.1">
    <property type="nucleotide sequence ID" value="NZ_JBCFQJ010000008.1"/>
</dbReference>
<proteinExistence type="predicted"/>
<reference evidence="2 3" key="1">
    <citation type="submission" date="2024-04" db="EMBL/GenBank/DDBJ databases">
        <title>New Clade of Flavobacterium.</title>
        <authorList>
            <person name="Matos L."/>
            <person name="Proenca D.N."/>
            <person name="Fransisco R.M."/>
            <person name="Chung A.P."/>
            <person name="Maccario L."/>
            <person name="Sorensen S.J."/>
            <person name="Morais P.V."/>
        </authorList>
    </citation>
    <scope>NUCLEOTIDE SEQUENCE [LARGE SCALE GENOMIC DNA]</scope>
    <source>
        <strain evidence="2 3">FBOR7N2.3</strain>
    </source>
</reference>
<keyword evidence="1" id="KW-0472">Membrane</keyword>
<keyword evidence="1" id="KW-1133">Transmembrane helix</keyword>
<evidence type="ECO:0008006" key="4">
    <source>
        <dbReference type="Google" id="ProtNLM"/>
    </source>
</evidence>
<organism evidence="2 3">
    <name type="scientific">Flavobacterium magnesitis</name>
    <dbReference type="NCBI Taxonomy" id="3138077"/>
    <lineage>
        <taxon>Bacteria</taxon>
        <taxon>Pseudomonadati</taxon>
        <taxon>Bacteroidota</taxon>
        <taxon>Flavobacteriia</taxon>
        <taxon>Flavobacteriales</taxon>
        <taxon>Flavobacteriaceae</taxon>
        <taxon>Flavobacterium</taxon>
    </lineage>
</organism>
<gene>
    <name evidence="2" type="ORF">AAGV33_13775</name>
</gene>
<feature type="transmembrane region" description="Helical" evidence="1">
    <location>
        <begin position="6"/>
        <end position="32"/>
    </location>
</feature>
<keyword evidence="1" id="KW-0812">Transmembrane</keyword>
<name>A0ABV4TMW8_9FLAO</name>
<comment type="caution">
    <text evidence="2">The sequence shown here is derived from an EMBL/GenBank/DDBJ whole genome shotgun (WGS) entry which is preliminary data.</text>
</comment>
<evidence type="ECO:0000256" key="1">
    <source>
        <dbReference type="SAM" id="Phobius"/>
    </source>
</evidence>
<dbReference type="EMBL" id="JBCFQK010000023">
    <property type="protein sequence ID" value="MFA9195474.1"/>
    <property type="molecule type" value="Genomic_DNA"/>
</dbReference>
<dbReference type="Proteomes" id="UP001574170">
    <property type="component" value="Unassembled WGS sequence"/>
</dbReference>
<protein>
    <recommendedName>
        <fullName evidence="4">DUF4178 domain-containing protein</fullName>
    </recommendedName>
</protein>
<sequence length="113" mass="12981">MGIIKIIGAVLVTILGLILLILGLIKLMTFLADKSAEKKGRKYCNDRGYEFKKIEAYPNHYGLFLKKDNMHIYASFHYERDGSFTWIKGSPEDKIEARLAKKSEKNKKTKAQQ</sequence>
<keyword evidence="3" id="KW-1185">Reference proteome</keyword>